<sequence>MGNCMVRRSGGADDGMVRVMTSGGADVLPPPHQRPRRWCLLHRCLLQGVLQPTGFSKKQESEAPPRCTGANLGSVARRGAHGVWKVKLVISPAQLADILSQDTETEALIESVRR</sequence>
<name>A0A7I8IDM2_SPIIN</name>
<dbReference type="Proteomes" id="UP001189122">
    <property type="component" value="Unassembled WGS sequence"/>
</dbReference>
<proteinExistence type="predicted"/>
<evidence type="ECO:0000313" key="2">
    <source>
        <dbReference type="Proteomes" id="UP001189122"/>
    </source>
</evidence>
<evidence type="ECO:0000313" key="1">
    <source>
        <dbReference type="EMBL" id="CAA2616203.1"/>
    </source>
</evidence>
<accession>A0A7I8IDM2</accession>
<organism evidence="1">
    <name type="scientific">Spirodela intermedia</name>
    <name type="common">Intermediate duckweed</name>
    <dbReference type="NCBI Taxonomy" id="51605"/>
    <lineage>
        <taxon>Eukaryota</taxon>
        <taxon>Viridiplantae</taxon>
        <taxon>Streptophyta</taxon>
        <taxon>Embryophyta</taxon>
        <taxon>Tracheophyta</taxon>
        <taxon>Spermatophyta</taxon>
        <taxon>Magnoliopsida</taxon>
        <taxon>Liliopsida</taxon>
        <taxon>Araceae</taxon>
        <taxon>Lemnoideae</taxon>
        <taxon>Spirodela</taxon>
    </lineage>
</organism>
<dbReference type="EMBL" id="LR743589">
    <property type="protein sequence ID" value="CAA2616203.1"/>
    <property type="molecule type" value="Genomic_DNA"/>
</dbReference>
<reference evidence="1 2" key="1">
    <citation type="submission" date="2019-12" db="EMBL/GenBank/DDBJ databases">
        <authorList>
            <person name="Scholz U."/>
            <person name="Mascher M."/>
            <person name="Fiebig A."/>
        </authorList>
    </citation>
    <scope>NUCLEOTIDE SEQUENCE</scope>
</reference>
<gene>
    <name evidence="1" type="ORF">SI7747_02002428</name>
</gene>
<dbReference type="EMBL" id="CACRZD030000002">
    <property type="protein sequence ID" value="CAA6655888.1"/>
    <property type="molecule type" value="Genomic_DNA"/>
</dbReference>
<dbReference type="AlphaFoldDB" id="A0A7I8IDM2"/>
<keyword evidence="2" id="KW-1185">Reference proteome</keyword>
<protein>
    <submittedName>
        <fullName evidence="1">Uncharacterized protein</fullName>
    </submittedName>
</protein>